<accession>A0A9J7HSK2</accession>
<dbReference type="PRINTS" id="PR00465">
    <property type="entry name" value="EP450IV"/>
</dbReference>
<dbReference type="Proteomes" id="UP000001554">
    <property type="component" value="Unplaced"/>
</dbReference>
<keyword evidence="3 4" id="KW-0408">Iron</keyword>
<dbReference type="PANTHER" id="PTHR24291">
    <property type="entry name" value="CYTOCHROME P450 FAMILY 4"/>
    <property type="match status" value="1"/>
</dbReference>
<dbReference type="RefSeq" id="XP_035663695.1">
    <property type="nucleotide sequence ID" value="XM_035807802.1"/>
</dbReference>
<evidence type="ECO:0000256" key="5">
    <source>
        <dbReference type="RuleBase" id="RU000461"/>
    </source>
</evidence>
<name>A0A9J7HSK2_BRAFL</name>
<dbReference type="InterPro" id="IPR036396">
    <property type="entry name" value="Cyt_P450_sf"/>
</dbReference>
<dbReference type="PRINTS" id="PR00385">
    <property type="entry name" value="P450"/>
</dbReference>
<evidence type="ECO:0000313" key="6">
    <source>
        <dbReference type="Proteomes" id="UP000001554"/>
    </source>
</evidence>
<keyword evidence="6" id="KW-1185">Reference proteome</keyword>
<sequence>MVASAEDEQSLVSDFLRLLSAHARLPAGVTAPTLVLWTLVVVLSVRLSVRLSVCVLSFIAWQVKIWRDRLLSLEEKDRCSVWRLGPFLPVLSCSHPDTVRPILGGKTQKTSWVYGFFRPWLGDGLLISEGQKWQRNRRLLTPAFHFDILKHYVTLFSESTQVLLEKWLSRGPGASVELFDQIGLMTLDNILKCSLGYHSNCQTDGQSAPYIQAVHDLTSLIDERVDRPLQHIDFIYYLTAKGRRFRQACKVVHSFSEQVIMTRKEERKKEELKEEDFTSPGYKSGKCLDFVDILLQAKDEDGTGLSVSEIRDEVNTFLFAGHHTTASGVSWTLFYLAQHQDYQDECRREAEGVLEGRTEITWHDVGKLPFLTMCIKESLRCVPPVARSARTLQLDLTFADGKWLPKGTSAVADFPGLHRNSEIWENPTVYDPYRFSPENSERRPPHAFLPFSAGPRNCIGQNFAMNEMKVTLALTLQRFRLEPDVTKPPVIPCDGITLQARGGIWVKVHPLKTNT</sequence>
<dbReference type="GO" id="GO:0016705">
    <property type="term" value="F:oxidoreductase activity, acting on paired donors, with incorporation or reduction of molecular oxygen"/>
    <property type="evidence" value="ECO:0007669"/>
    <property type="project" value="InterPro"/>
</dbReference>
<dbReference type="PANTHER" id="PTHR24291:SF210">
    <property type="entry name" value="CYTOCHROME P450 FAMILY 4 SUBFAMILY F MEMBER 11"/>
    <property type="match status" value="1"/>
</dbReference>
<evidence type="ECO:0000256" key="2">
    <source>
        <dbReference type="ARBA" id="ARBA00022723"/>
    </source>
</evidence>
<dbReference type="GeneID" id="118407337"/>
<dbReference type="GO" id="GO:0020037">
    <property type="term" value="F:heme binding"/>
    <property type="evidence" value="ECO:0007669"/>
    <property type="project" value="InterPro"/>
</dbReference>
<gene>
    <name evidence="7" type="primary">LOC118407337</name>
</gene>
<comment type="similarity">
    <text evidence="1 5">Belongs to the cytochrome P450 family.</text>
</comment>
<dbReference type="SUPFAM" id="SSF48264">
    <property type="entry name" value="Cytochrome P450"/>
    <property type="match status" value="1"/>
</dbReference>
<comment type="cofactor">
    <cofactor evidence="4">
        <name>heme</name>
        <dbReference type="ChEBI" id="CHEBI:30413"/>
    </cofactor>
</comment>
<keyword evidence="4 5" id="KW-0349">Heme</keyword>
<keyword evidence="2 4" id="KW-0479">Metal-binding</keyword>
<dbReference type="InterPro" id="IPR002403">
    <property type="entry name" value="Cyt_P450_E_grp-IV"/>
</dbReference>
<dbReference type="AlphaFoldDB" id="A0A9J7HSK2"/>
<dbReference type="InterPro" id="IPR017972">
    <property type="entry name" value="Cyt_P450_CS"/>
</dbReference>
<feature type="binding site" description="axial binding residue" evidence="4">
    <location>
        <position position="458"/>
    </location>
    <ligand>
        <name>heme</name>
        <dbReference type="ChEBI" id="CHEBI:30413"/>
    </ligand>
    <ligandPart>
        <name>Fe</name>
        <dbReference type="ChEBI" id="CHEBI:18248"/>
    </ligandPart>
</feature>
<dbReference type="KEGG" id="bfo:118407337"/>
<proteinExistence type="inferred from homology"/>
<protein>
    <submittedName>
        <fullName evidence="7">Cytochrome P450 4F2-like</fullName>
    </submittedName>
</protein>
<organism evidence="6 7">
    <name type="scientific">Branchiostoma floridae</name>
    <name type="common">Florida lancelet</name>
    <name type="synonym">Amphioxus</name>
    <dbReference type="NCBI Taxonomy" id="7739"/>
    <lineage>
        <taxon>Eukaryota</taxon>
        <taxon>Metazoa</taxon>
        <taxon>Chordata</taxon>
        <taxon>Cephalochordata</taxon>
        <taxon>Leptocardii</taxon>
        <taxon>Amphioxiformes</taxon>
        <taxon>Branchiostomatidae</taxon>
        <taxon>Branchiostoma</taxon>
    </lineage>
</organism>
<dbReference type="GO" id="GO:0004497">
    <property type="term" value="F:monooxygenase activity"/>
    <property type="evidence" value="ECO:0007669"/>
    <property type="project" value="UniProtKB-KW"/>
</dbReference>
<dbReference type="OrthoDB" id="1470350at2759"/>
<evidence type="ECO:0000256" key="4">
    <source>
        <dbReference type="PIRSR" id="PIRSR602403-1"/>
    </source>
</evidence>
<dbReference type="Gene3D" id="1.10.630.10">
    <property type="entry name" value="Cytochrome P450"/>
    <property type="match status" value="1"/>
</dbReference>
<dbReference type="InterPro" id="IPR050196">
    <property type="entry name" value="Cytochrome_P450_Monoox"/>
</dbReference>
<evidence type="ECO:0000256" key="1">
    <source>
        <dbReference type="ARBA" id="ARBA00010617"/>
    </source>
</evidence>
<dbReference type="OMA" id="PVAMLHR"/>
<evidence type="ECO:0000256" key="3">
    <source>
        <dbReference type="ARBA" id="ARBA00023004"/>
    </source>
</evidence>
<dbReference type="CDD" id="cd20659">
    <property type="entry name" value="CYP4B_4F-like"/>
    <property type="match status" value="1"/>
</dbReference>
<dbReference type="PROSITE" id="PS00086">
    <property type="entry name" value="CYTOCHROME_P450"/>
    <property type="match status" value="1"/>
</dbReference>
<reference evidence="7" key="1">
    <citation type="submission" date="2025-08" db="UniProtKB">
        <authorList>
            <consortium name="RefSeq"/>
        </authorList>
    </citation>
    <scope>IDENTIFICATION</scope>
    <source>
        <strain evidence="7">S238N-H82</strain>
        <tissue evidence="7">Testes</tissue>
    </source>
</reference>
<dbReference type="Pfam" id="PF00067">
    <property type="entry name" value="p450"/>
    <property type="match status" value="1"/>
</dbReference>
<dbReference type="GO" id="GO:0005506">
    <property type="term" value="F:iron ion binding"/>
    <property type="evidence" value="ECO:0007669"/>
    <property type="project" value="InterPro"/>
</dbReference>
<dbReference type="InterPro" id="IPR001128">
    <property type="entry name" value="Cyt_P450"/>
</dbReference>
<keyword evidence="5" id="KW-0503">Monooxygenase</keyword>
<keyword evidence="5" id="KW-0560">Oxidoreductase</keyword>
<evidence type="ECO:0000313" key="7">
    <source>
        <dbReference type="RefSeq" id="XP_035663695.1"/>
    </source>
</evidence>